<evidence type="ECO:0000313" key="2">
    <source>
        <dbReference type="EMBL" id="KAF5237289.1"/>
    </source>
</evidence>
<dbReference type="EMBL" id="JABEVY010000308">
    <property type="protein sequence ID" value="KAF5237289.1"/>
    <property type="molecule type" value="Genomic_DNA"/>
</dbReference>
<feature type="compositionally biased region" description="Polar residues" evidence="1">
    <location>
        <begin position="44"/>
        <end position="53"/>
    </location>
</feature>
<keyword evidence="3" id="KW-1185">Reference proteome</keyword>
<name>A0A8H5DVF4_9HYPO</name>
<evidence type="ECO:0000256" key="1">
    <source>
        <dbReference type="SAM" id="MobiDB-lite"/>
    </source>
</evidence>
<organism evidence="2 3">
    <name type="scientific">Fusarium anthophilum</name>
    <dbReference type="NCBI Taxonomy" id="48485"/>
    <lineage>
        <taxon>Eukaryota</taxon>
        <taxon>Fungi</taxon>
        <taxon>Dikarya</taxon>
        <taxon>Ascomycota</taxon>
        <taxon>Pezizomycotina</taxon>
        <taxon>Sordariomycetes</taxon>
        <taxon>Hypocreomycetidae</taxon>
        <taxon>Hypocreales</taxon>
        <taxon>Nectriaceae</taxon>
        <taxon>Fusarium</taxon>
        <taxon>Fusarium fujikuroi species complex</taxon>
    </lineage>
</organism>
<gene>
    <name evidence="2" type="ORF">FANTH_10855</name>
</gene>
<evidence type="ECO:0000313" key="3">
    <source>
        <dbReference type="Proteomes" id="UP000573603"/>
    </source>
</evidence>
<dbReference type="AlphaFoldDB" id="A0A8H5DVF4"/>
<reference evidence="2 3" key="1">
    <citation type="journal article" date="2020" name="BMC Genomics">
        <title>Correction to: Identification and distribution of gene clusters required for synthesis of sphingolipid metabolism inhibitors in diverse species of the filamentous fungus Fusarium.</title>
        <authorList>
            <person name="Kim H.S."/>
            <person name="Lohmar J.M."/>
            <person name="Busman M."/>
            <person name="Brown D.W."/>
            <person name="Naumann T.A."/>
            <person name="Divon H.H."/>
            <person name="Lysoe E."/>
            <person name="Uhlig S."/>
            <person name="Proctor R.H."/>
        </authorList>
    </citation>
    <scope>NUCLEOTIDE SEQUENCE [LARGE SCALE GENOMIC DNA]</scope>
    <source>
        <strain evidence="2 3">NRRL 25214</strain>
    </source>
</reference>
<accession>A0A8H5DVF4</accession>
<feature type="region of interest" description="Disordered" evidence="1">
    <location>
        <begin position="44"/>
        <end position="75"/>
    </location>
</feature>
<feature type="region of interest" description="Disordered" evidence="1">
    <location>
        <begin position="1"/>
        <end position="25"/>
    </location>
</feature>
<proteinExistence type="predicted"/>
<dbReference type="Proteomes" id="UP000573603">
    <property type="component" value="Unassembled WGS sequence"/>
</dbReference>
<sequence length="75" mass="8174">MDGSAHKVSRPSPAQPSPAQPWLPYLPRDLTATAKLSYQRISVSTGVSATTPPLRSPPPKNGDFYYSESRLMCRG</sequence>
<comment type="caution">
    <text evidence="2">The sequence shown here is derived from an EMBL/GenBank/DDBJ whole genome shotgun (WGS) entry which is preliminary data.</text>
</comment>
<protein>
    <submittedName>
        <fullName evidence="2">Uncharacterized protein</fullName>
    </submittedName>
</protein>